<evidence type="ECO:0000259" key="15">
    <source>
        <dbReference type="Pfam" id="PF00365"/>
    </source>
</evidence>
<dbReference type="GO" id="GO:0030388">
    <property type="term" value="P:fructose 1,6-bisphosphate metabolic process"/>
    <property type="evidence" value="ECO:0007669"/>
    <property type="project" value="TreeGrafter"/>
</dbReference>
<feature type="active site" description="Proton acceptor" evidence="14">
    <location>
        <position position="129"/>
    </location>
</feature>
<feature type="binding site" description="in other chain" evidence="14">
    <location>
        <position position="223"/>
    </location>
    <ligand>
        <name>substrate</name>
        <note>ligand shared between dimeric partners</note>
    </ligand>
</feature>
<feature type="binding site" evidence="14">
    <location>
        <begin position="22"/>
        <end position="26"/>
    </location>
    <ligand>
        <name>ADP</name>
        <dbReference type="ChEBI" id="CHEBI:456216"/>
        <note>allosteric activator; ligand shared between dimeric partners</note>
    </ligand>
</feature>
<name>A0A521CLM5_9SPHI</name>
<dbReference type="NCBIfam" id="NF002872">
    <property type="entry name" value="PRK03202.1"/>
    <property type="match status" value="1"/>
</dbReference>
<dbReference type="PROSITE" id="PS00433">
    <property type="entry name" value="PHOSPHOFRUCTOKINASE"/>
    <property type="match status" value="1"/>
</dbReference>
<feature type="domain" description="Phosphofructokinase" evidence="15">
    <location>
        <begin position="4"/>
        <end position="279"/>
    </location>
</feature>
<evidence type="ECO:0000256" key="4">
    <source>
        <dbReference type="ARBA" id="ARBA00022490"/>
    </source>
</evidence>
<dbReference type="GO" id="GO:0061621">
    <property type="term" value="P:canonical glycolysis"/>
    <property type="evidence" value="ECO:0007669"/>
    <property type="project" value="TreeGrafter"/>
</dbReference>
<dbReference type="UniPathway" id="UPA00109">
    <property type="reaction ID" value="UER00182"/>
</dbReference>
<feature type="binding site" description="in other chain" evidence="14">
    <location>
        <begin position="214"/>
        <end position="216"/>
    </location>
    <ligand>
        <name>ADP</name>
        <dbReference type="ChEBI" id="CHEBI:456216"/>
        <note>allosteric activator; ligand shared between dimeric partners</note>
    </ligand>
</feature>
<evidence type="ECO:0000256" key="6">
    <source>
        <dbReference type="ARBA" id="ARBA00022679"/>
    </source>
</evidence>
<evidence type="ECO:0000256" key="10">
    <source>
        <dbReference type="ARBA" id="ARBA00022840"/>
    </source>
</evidence>
<evidence type="ECO:0000313" key="16">
    <source>
        <dbReference type="EMBL" id="SMO60265.1"/>
    </source>
</evidence>
<sequence>MIKKIGVFTSGGDAPGMNACIRAVVRTAIYHNIEVVGIMRGYEGMINGEFIHLETESVANIIQRGGTILKTARSKDFMTPEGRKKAYDQLKANGIDAIVAIGGNGTFTGAAVFEKEYGIPAIGIPGTIDNDLLGTDFTIGFDTAINTVVDAVDAIRDTAESHDRLFLVEVMGRDSGQIAMASGIGSGAEAILMPEVKGDAEELFERLAKGTRKKSSKIVIVAEGDEAGGAFGLAERVKERFPNYDTRVSVLGHIQRGGSPTCHDRMLASQLGFTAVEALLQGKKGAMVGIINQEVVYTPFSEAIKDTSSKLNPNVLRMIEILSS</sequence>
<comment type="subcellular location">
    <subcellularLocation>
        <location evidence="2 14">Cytoplasm</location>
    </subcellularLocation>
</comment>
<dbReference type="GO" id="GO:0048029">
    <property type="term" value="F:monosaccharide binding"/>
    <property type="evidence" value="ECO:0007669"/>
    <property type="project" value="TreeGrafter"/>
</dbReference>
<evidence type="ECO:0000256" key="3">
    <source>
        <dbReference type="ARBA" id="ARBA00004679"/>
    </source>
</evidence>
<keyword evidence="7 14" id="KW-0479">Metal-binding</keyword>
<feature type="binding site" evidence="14">
    <location>
        <position position="12"/>
    </location>
    <ligand>
        <name>ATP</name>
        <dbReference type="ChEBI" id="CHEBI:30616"/>
    </ligand>
</feature>
<evidence type="ECO:0000256" key="11">
    <source>
        <dbReference type="ARBA" id="ARBA00022842"/>
    </source>
</evidence>
<evidence type="ECO:0000256" key="12">
    <source>
        <dbReference type="ARBA" id="ARBA00023152"/>
    </source>
</evidence>
<dbReference type="GO" id="GO:0003872">
    <property type="term" value="F:6-phosphofructokinase activity"/>
    <property type="evidence" value="ECO:0007669"/>
    <property type="project" value="UniProtKB-UniRule"/>
</dbReference>
<feature type="binding site" evidence="14">
    <location>
        <position position="247"/>
    </location>
    <ligand>
        <name>substrate</name>
        <note>ligand shared between dimeric partners</note>
    </ligand>
</feature>
<feature type="binding site" description="in other chain" evidence="14">
    <location>
        <position position="156"/>
    </location>
    <ligand>
        <name>ADP</name>
        <dbReference type="ChEBI" id="CHEBI:456216"/>
        <note>allosteric activator; ligand shared between dimeric partners</note>
    </ligand>
</feature>
<dbReference type="InterPro" id="IPR015912">
    <property type="entry name" value="Phosphofructokinase_CS"/>
</dbReference>
<feature type="binding site" evidence="14">
    <location>
        <position position="164"/>
    </location>
    <ligand>
        <name>substrate</name>
        <note>ligand shared between dimeric partners</note>
    </ligand>
</feature>
<feature type="binding site" description="in other chain" evidence="14">
    <location>
        <begin position="187"/>
        <end position="189"/>
    </location>
    <ligand>
        <name>ADP</name>
        <dbReference type="ChEBI" id="CHEBI:456216"/>
        <note>allosteric activator; ligand shared between dimeric partners</note>
    </ligand>
</feature>
<dbReference type="GO" id="GO:0016208">
    <property type="term" value="F:AMP binding"/>
    <property type="evidence" value="ECO:0007669"/>
    <property type="project" value="TreeGrafter"/>
</dbReference>
<proteinExistence type="inferred from homology"/>
<comment type="activity regulation">
    <text evidence="14">Allosterically activated by ADP and other diphosphonucleosides, and allosterically inhibited by phosphoenolpyruvate.</text>
</comment>
<feature type="binding site" description="in other chain" evidence="14">
    <location>
        <begin position="127"/>
        <end position="129"/>
    </location>
    <ligand>
        <name>substrate</name>
        <note>ligand shared between dimeric partners</note>
    </ligand>
</feature>
<reference evidence="16 17" key="1">
    <citation type="submission" date="2017-05" db="EMBL/GenBank/DDBJ databases">
        <authorList>
            <person name="Varghese N."/>
            <person name="Submissions S."/>
        </authorList>
    </citation>
    <scope>NUCLEOTIDE SEQUENCE [LARGE SCALE GENOMIC DNA]</scope>
    <source>
        <strain evidence="16 17">DSM 21342</strain>
    </source>
</reference>
<dbReference type="PANTHER" id="PTHR13697:SF4">
    <property type="entry name" value="ATP-DEPENDENT 6-PHOSPHOFRUCTOKINASE"/>
    <property type="match status" value="1"/>
</dbReference>
<dbReference type="SUPFAM" id="SSF53784">
    <property type="entry name" value="Phosphofructokinase"/>
    <property type="match status" value="1"/>
</dbReference>
<keyword evidence="5 14" id="KW-0021">Allosteric enzyme</keyword>
<keyword evidence="9 14" id="KW-0418">Kinase</keyword>
<dbReference type="AlphaFoldDB" id="A0A521CLM5"/>
<evidence type="ECO:0000256" key="9">
    <source>
        <dbReference type="ARBA" id="ARBA00022777"/>
    </source>
</evidence>
<keyword evidence="12 14" id="KW-0324">Glycolysis</keyword>
<comment type="subunit">
    <text evidence="14">Homotetramer.</text>
</comment>
<dbReference type="GO" id="GO:0070095">
    <property type="term" value="F:fructose-6-phosphate binding"/>
    <property type="evidence" value="ECO:0007669"/>
    <property type="project" value="TreeGrafter"/>
</dbReference>
<dbReference type="Gene3D" id="3.40.50.450">
    <property type="match status" value="1"/>
</dbReference>
<keyword evidence="10 14" id="KW-0067">ATP-binding</keyword>
<dbReference type="RefSeq" id="WP_142603165.1">
    <property type="nucleotide sequence ID" value="NZ_FXSZ01000004.1"/>
</dbReference>
<dbReference type="InterPro" id="IPR012003">
    <property type="entry name" value="ATP_PFK_prok-type"/>
</dbReference>
<evidence type="ECO:0000256" key="13">
    <source>
        <dbReference type="ARBA" id="ARBA00048070"/>
    </source>
</evidence>
<dbReference type="GO" id="GO:0042802">
    <property type="term" value="F:identical protein binding"/>
    <property type="evidence" value="ECO:0007669"/>
    <property type="project" value="TreeGrafter"/>
</dbReference>
<dbReference type="Pfam" id="PF00365">
    <property type="entry name" value="PFK"/>
    <property type="match status" value="1"/>
</dbReference>
<dbReference type="Proteomes" id="UP000315971">
    <property type="component" value="Unassembled WGS sequence"/>
</dbReference>
<dbReference type="HAMAP" id="MF_00339">
    <property type="entry name" value="Phosphofructokinase_I_B1"/>
    <property type="match status" value="1"/>
</dbReference>
<dbReference type="InterPro" id="IPR022953">
    <property type="entry name" value="ATP_PFK"/>
</dbReference>
<dbReference type="FunFam" id="3.40.50.460:FF:000002">
    <property type="entry name" value="ATP-dependent 6-phosphofructokinase"/>
    <property type="match status" value="1"/>
</dbReference>
<evidence type="ECO:0000256" key="8">
    <source>
        <dbReference type="ARBA" id="ARBA00022741"/>
    </source>
</evidence>
<dbReference type="OrthoDB" id="9802503at2"/>
<keyword evidence="8 14" id="KW-0547">Nucleotide-binding</keyword>
<evidence type="ECO:0000256" key="5">
    <source>
        <dbReference type="ARBA" id="ARBA00022533"/>
    </source>
</evidence>
<evidence type="ECO:0000256" key="7">
    <source>
        <dbReference type="ARBA" id="ARBA00022723"/>
    </source>
</evidence>
<dbReference type="InterPro" id="IPR035966">
    <property type="entry name" value="PKF_sf"/>
</dbReference>
<comment type="function">
    <text evidence="14">Catalyzes the phosphorylation of D-fructose 6-phosphate to fructose 1,6-bisphosphate by ATP, the first committing step of glycolysis.</text>
</comment>
<feature type="binding site" evidence="14">
    <location>
        <begin position="73"/>
        <end position="74"/>
    </location>
    <ligand>
        <name>ATP</name>
        <dbReference type="ChEBI" id="CHEBI:30616"/>
    </ligand>
</feature>
<feature type="binding site" description="in other chain" evidence="14">
    <location>
        <position position="213"/>
    </location>
    <ligand>
        <name>ADP</name>
        <dbReference type="ChEBI" id="CHEBI:456216"/>
        <note>allosteric activator; ligand shared between dimeric partners</note>
    </ligand>
</feature>
<feature type="binding site" description="in other chain" evidence="14">
    <location>
        <begin position="253"/>
        <end position="256"/>
    </location>
    <ligand>
        <name>substrate</name>
        <note>ligand shared between dimeric partners</note>
    </ligand>
</feature>
<dbReference type="GO" id="GO:0005524">
    <property type="term" value="F:ATP binding"/>
    <property type="evidence" value="ECO:0007669"/>
    <property type="project" value="UniProtKB-UniRule"/>
</dbReference>
<organism evidence="16 17">
    <name type="scientific">Solitalea koreensis</name>
    <dbReference type="NCBI Taxonomy" id="543615"/>
    <lineage>
        <taxon>Bacteria</taxon>
        <taxon>Pseudomonadati</taxon>
        <taxon>Bacteroidota</taxon>
        <taxon>Sphingobacteriia</taxon>
        <taxon>Sphingobacteriales</taxon>
        <taxon>Sphingobacteriaceae</taxon>
        <taxon>Solitalea</taxon>
    </lineage>
</organism>
<keyword evidence="6 14" id="KW-0808">Transferase</keyword>
<dbReference type="InterPro" id="IPR000023">
    <property type="entry name" value="Phosphofructokinase_dom"/>
</dbReference>
<dbReference type="PIRSF" id="PIRSF000532">
    <property type="entry name" value="ATP_PFK_prok"/>
    <property type="match status" value="1"/>
</dbReference>
<dbReference type="InterPro" id="IPR012828">
    <property type="entry name" value="PFKA_ATP_prok"/>
</dbReference>
<feature type="binding site" description="in other chain" evidence="14">
    <location>
        <begin position="171"/>
        <end position="173"/>
    </location>
    <ligand>
        <name>substrate</name>
        <note>ligand shared between dimeric partners</note>
    </ligand>
</feature>
<evidence type="ECO:0000256" key="14">
    <source>
        <dbReference type="HAMAP-Rule" id="MF_00339"/>
    </source>
</evidence>
<dbReference type="PRINTS" id="PR00476">
    <property type="entry name" value="PHFRCTKINASE"/>
</dbReference>
<keyword evidence="11 14" id="KW-0460">Magnesium</keyword>
<dbReference type="GO" id="GO:0005945">
    <property type="term" value="C:6-phosphofructokinase complex"/>
    <property type="evidence" value="ECO:0007669"/>
    <property type="project" value="TreeGrafter"/>
</dbReference>
<dbReference type="Gene3D" id="3.40.50.460">
    <property type="entry name" value="Phosphofructokinase domain"/>
    <property type="match status" value="1"/>
</dbReference>
<accession>A0A521CLM5</accession>
<comment type="catalytic activity">
    <reaction evidence="13 14">
        <text>beta-D-fructose 6-phosphate + ATP = beta-D-fructose 1,6-bisphosphate + ADP + H(+)</text>
        <dbReference type="Rhea" id="RHEA:16109"/>
        <dbReference type="ChEBI" id="CHEBI:15378"/>
        <dbReference type="ChEBI" id="CHEBI:30616"/>
        <dbReference type="ChEBI" id="CHEBI:32966"/>
        <dbReference type="ChEBI" id="CHEBI:57634"/>
        <dbReference type="ChEBI" id="CHEBI:456216"/>
        <dbReference type="EC" id="2.7.1.11"/>
    </reaction>
</comment>
<feature type="binding site" evidence="14">
    <location>
        <position position="104"/>
    </location>
    <ligand>
        <name>Mg(2+)</name>
        <dbReference type="ChEBI" id="CHEBI:18420"/>
        <note>catalytic</note>
    </ligand>
</feature>
<dbReference type="EC" id="2.7.1.11" evidence="14"/>
<comment type="cofactor">
    <cofactor evidence="1 14">
        <name>Mg(2+)</name>
        <dbReference type="ChEBI" id="CHEBI:18420"/>
    </cofactor>
</comment>
<comment type="caution">
    <text evidence="14">Lacks conserved residue(s) required for the propagation of feature annotation.</text>
</comment>
<evidence type="ECO:0000256" key="1">
    <source>
        <dbReference type="ARBA" id="ARBA00001946"/>
    </source>
</evidence>
<dbReference type="EMBL" id="FXSZ01000004">
    <property type="protein sequence ID" value="SMO60265.1"/>
    <property type="molecule type" value="Genomic_DNA"/>
</dbReference>
<dbReference type="PANTHER" id="PTHR13697">
    <property type="entry name" value="PHOSPHOFRUCTOKINASE"/>
    <property type="match status" value="1"/>
</dbReference>
<gene>
    <name evidence="14" type="primary">pfkA</name>
    <name evidence="16" type="ORF">SAMN06265350_104184</name>
</gene>
<dbReference type="NCBIfam" id="TIGR02482">
    <property type="entry name" value="PFKA_ATP"/>
    <property type="match status" value="1"/>
</dbReference>
<dbReference type="GO" id="GO:0006002">
    <property type="term" value="P:fructose 6-phosphate metabolic process"/>
    <property type="evidence" value="ECO:0007669"/>
    <property type="project" value="UniProtKB-UniRule"/>
</dbReference>
<dbReference type="FunFam" id="3.40.50.450:FF:000001">
    <property type="entry name" value="ATP-dependent 6-phosphofructokinase"/>
    <property type="match status" value="1"/>
</dbReference>
<dbReference type="GO" id="GO:0046872">
    <property type="term" value="F:metal ion binding"/>
    <property type="evidence" value="ECO:0007669"/>
    <property type="project" value="UniProtKB-KW"/>
</dbReference>
<keyword evidence="4 14" id="KW-0963">Cytoplasm</keyword>
<protein>
    <recommendedName>
        <fullName evidence="14">ATP-dependent 6-phosphofructokinase</fullName>
        <shortName evidence="14">ATP-PFK</shortName>
        <shortName evidence="14">Phosphofructokinase</shortName>
        <ecNumber evidence="14">2.7.1.11</ecNumber>
    </recommendedName>
    <alternativeName>
        <fullName evidence="14">Phosphohexokinase</fullName>
    </alternativeName>
</protein>
<comment type="similarity">
    <text evidence="14">Belongs to the phosphofructokinase type A (PFKA) family. ATP-dependent PFK group I subfamily. Prokaryotic clade 'B1' sub-subfamily.</text>
</comment>
<feature type="binding site" evidence="14">
    <location>
        <begin position="103"/>
        <end position="106"/>
    </location>
    <ligand>
        <name>ATP</name>
        <dbReference type="ChEBI" id="CHEBI:30616"/>
    </ligand>
</feature>
<keyword evidence="17" id="KW-1185">Reference proteome</keyword>
<evidence type="ECO:0000313" key="17">
    <source>
        <dbReference type="Proteomes" id="UP000315971"/>
    </source>
</evidence>
<comment type="pathway">
    <text evidence="3 14">Carbohydrate degradation; glycolysis; D-glyceraldehyde 3-phosphate and glycerone phosphate from D-glucose: step 3/4.</text>
</comment>
<evidence type="ECO:0000256" key="2">
    <source>
        <dbReference type="ARBA" id="ARBA00004496"/>
    </source>
</evidence>